<feature type="domain" description="UspA" evidence="2">
    <location>
        <begin position="160"/>
        <end position="280"/>
    </location>
</feature>
<accession>A0A840N8Y9</accession>
<dbReference type="EMBL" id="JACHIJ010000014">
    <property type="protein sequence ID" value="MBB5055282.1"/>
    <property type="molecule type" value="Genomic_DNA"/>
</dbReference>
<dbReference type="PANTHER" id="PTHR46268">
    <property type="entry name" value="STRESS RESPONSE PROTEIN NHAX"/>
    <property type="match status" value="1"/>
</dbReference>
<reference evidence="3 4" key="1">
    <citation type="submission" date="2020-08" db="EMBL/GenBank/DDBJ databases">
        <title>Genomic Encyclopedia of Type Strains, Phase IV (KMG-IV): sequencing the most valuable type-strain genomes for metagenomic binning, comparative biology and taxonomic classification.</title>
        <authorList>
            <person name="Goeker M."/>
        </authorList>
    </citation>
    <scope>NUCLEOTIDE SEQUENCE [LARGE SCALE GENOMIC DNA]</scope>
    <source>
        <strain evidence="3 4">DSM 17498</strain>
    </source>
</reference>
<proteinExistence type="inferred from homology"/>
<evidence type="ECO:0000256" key="1">
    <source>
        <dbReference type="ARBA" id="ARBA00008791"/>
    </source>
</evidence>
<name>A0A840N8Y9_9BRAD</name>
<dbReference type="AlphaFoldDB" id="A0A840N8Y9"/>
<dbReference type="Proteomes" id="UP000521227">
    <property type="component" value="Unassembled WGS sequence"/>
</dbReference>
<dbReference type="Gene3D" id="3.40.50.12370">
    <property type="match status" value="1"/>
</dbReference>
<sequence>MAFEDILVSLTTYPERTRSSGIDDAVTLAVALGSRISAIACEVRVPAPASPMGSALLNVPALVSAELKKSAAAAAQELTEFRKAAEQKGVFQDVILEKCPTSELPDLVTDYARLRDLTIIPMPDIDTVERWLAETLIFGSGRPTVVLPERPRWSKAVALDTVVVAWDFSRNSSRAVADALPILKKAKLVSVLTVINEKVFSSGRSGTELAKYLARHGVNVVLDEVDAAGRDIASVFELHMTLRDADLLVMGAYGHSRFREFVLGGATRSMLLRPPVPVFLSH</sequence>
<dbReference type="InterPro" id="IPR006015">
    <property type="entry name" value="Universal_stress_UspA"/>
</dbReference>
<evidence type="ECO:0000313" key="4">
    <source>
        <dbReference type="Proteomes" id="UP000521227"/>
    </source>
</evidence>
<dbReference type="PANTHER" id="PTHR46268:SF15">
    <property type="entry name" value="UNIVERSAL STRESS PROTEIN HP_0031"/>
    <property type="match status" value="1"/>
</dbReference>
<dbReference type="CDD" id="cd00293">
    <property type="entry name" value="USP-like"/>
    <property type="match status" value="1"/>
</dbReference>
<protein>
    <submittedName>
        <fullName evidence="3">Nucleotide-binding universal stress UspA family protein</fullName>
    </submittedName>
</protein>
<dbReference type="Pfam" id="PF00582">
    <property type="entry name" value="Usp"/>
    <property type="match status" value="1"/>
</dbReference>
<dbReference type="RefSeq" id="WP_184090729.1">
    <property type="nucleotide sequence ID" value="NZ_JACHIJ010000014.1"/>
</dbReference>
<dbReference type="SUPFAM" id="SSF52402">
    <property type="entry name" value="Adenine nucleotide alpha hydrolases-like"/>
    <property type="match status" value="1"/>
</dbReference>
<gene>
    <name evidence="3" type="ORF">HNQ36_005293</name>
</gene>
<evidence type="ECO:0000259" key="2">
    <source>
        <dbReference type="Pfam" id="PF00582"/>
    </source>
</evidence>
<dbReference type="PRINTS" id="PR01438">
    <property type="entry name" value="UNVRSLSTRESS"/>
</dbReference>
<comment type="caution">
    <text evidence="3">The sequence shown here is derived from an EMBL/GenBank/DDBJ whole genome shotgun (WGS) entry which is preliminary data.</text>
</comment>
<organism evidence="3 4">
    <name type="scientific">Afipia massiliensis</name>
    <dbReference type="NCBI Taxonomy" id="211460"/>
    <lineage>
        <taxon>Bacteria</taxon>
        <taxon>Pseudomonadati</taxon>
        <taxon>Pseudomonadota</taxon>
        <taxon>Alphaproteobacteria</taxon>
        <taxon>Hyphomicrobiales</taxon>
        <taxon>Nitrobacteraceae</taxon>
        <taxon>Afipia</taxon>
    </lineage>
</organism>
<evidence type="ECO:0000313" key="3">
    <source>
        <dbReference type="EMBL" id="MBB5055282.1"/>
    </source>
</evidence>
<comment type="similarity">
    <text evidence="1">Belongs to the universal stress protein A family.</text>
</comment>
<dbReference type="InterPro" id="IPR006016">
    <property type="entry name" value="UspA"/>
</dbReference>